<dbReference type="InterPro" id="IPR000055">
    <property type="entry name" value="Restrct_endonuc_typeI_TRD"/>
</dbReference>
<dbReference type="PANTHER" id="PTHR30408:SF13">
    <property type="entry name" value="TYPE I RESTRICTION ENZYME HINDI SPECIFICITY SUBUNIT"/>
    <property type="match status" value="1"/>
</dbReference>
<protein>
    <recommendedName>
        <fullName evidence="4">Type I restriction modification DNA specificity domain-containing protein</fullName>
    </recommendedName>
</protein>
<dbReference type="SUPFAM" id="SSF116734">
    <property type="entry name" value="DNA methylase specificity domain"/>
    <property type="match status" value="2"/>
</dbReference>
<proteinExistence type="inferred from homology"/>
<keyword evidence="2" id="KW-0680">Restriction system</keyword>
<dbReference type="Pfam" id="PF01420">
    <property type="entry name" value="Methylase_S"/>
    <property type="match status" value="1"/>
</dbReference>
<evidence type="ECO:0000313" key="6">
    <source>
        <dbReference type="Proteomes" id="UP000617355"/>
    </source>
</evidence>
<dbReference type="Gene3D" id="3.90.220.20">
    <property type="entry name" value="DNA methylase specificity domains"/>
    <property type="match status" value="2"/>
</dbReference>
<evidence type="ECO:0000259" key="4">
    <source>
        <dbReference type="Pfam" id="PF01420"/>
    </source>
</evidence>
<dbReference type="EMBL" id="BMGI01000001">
    <property type="protein sequence ID" value="GGD29014.1"/>
    <property type="molecule type" value="Genomic_DNA"/>
</dbReference>
<sequence>MSVATQTALTGITTADYFRTPILIPTLPEQQKIAAFLGAVDEKINGLEQKKALLTDYKRGVMQKLFSQELRFKDDQGRDFPDWEERRLGEVFTWVRTNSLSREKLGDEPSEVQNIHYGDIHTKFHANFRQEREHVPYILGAKVTDFAETDFCRLGDVVIADASEDYADIGKAIEIVELGEVPLVAGLHTYIARPKEDSVVLGFAGYLLRSATMRAQIMRIAQGISVLGVSKGNLEKLTLELPHRNEQRKIANFLSSIDTQIALVNNEIVEAKNFKKGLLQQMFV</sequence>
<dbReference type="InterPro" id="IPR052021">
    <property type="entry name" value="Type-I_RS_S_subunit"/>
</dbReference>
<comment type="similarity">
    <text evidence="1">Belongs to the type-I restriction system S methylase family.</text>
</comment>
<dbReference type="InterPro" id="IPR044946">
    <property type="entry name" value="Restrct_endonuc_typeI_TRD_sf"/>
</dbReference>
<accession>A0ABQ1QJY4</accession>
<evidence type="ECO:0000313" key="5">
    <source>
        <dbReference type="EMBL" id="GGD29014.1"/>
    </source>
</evidence>
<organism evidence="5 6">
    <name type="scientific">Sinisalibacter lacisalsi</name>
    <dbReference type="NCBI Taxonomy" id="1526570"/>
    <lineage>
        <taxon>Bacteria</taxon>
        <taxon>Pseudomonadati</taxon>
        <taxon>Pseudomonadota</taxon>
        <taxon>Alphaproteobacteria</taxon>
        <taxon>Rhodobacterales</taxon>
        <taxon>Roseobacteraceae</taxon>
        <taxon>Sinisalibacter</taxon>
    </lineage>
</organism>
<evidence type="ECO:0000256" key="3">
    <source>
        <dbReference type="ARBA" id="ARBA00023125"/>
    </source>
</evidence>
<dbReference type="PANTHER" id="PTHR30408">
    <property type="entry name" value="TYPE-1 RESTRICTION ENZYME ECOKI SPECIFICITY PROTEIN"/>
    <property type="match status" value="1"/>
</dbReference>
<name>A0ABQ1QJY4_9RHOB</name>
<evidence type="ECO:0000256" key="2">
    <source>
        <dbReference type="ARBA" id="ARBA00022747"/>
    </source>
</evidence>
<evidence type="ECO:0000256" key="1">
    <source>
        <dbReference type="ARBA" id="ARBA00010923"/>
    </source>
</evidence>
<reference evidence="6" key="1">
    <citation type="journal article" date="2019" name="Int. J. Syst. Evol. Microbiol.">
        <title>The Global Catalogue of Microorganisms (GCM) 10K type strain sequencing project: providing services to taxonomists for standard genome sequencing and annotation.</title>
        <authorList>
            <consortium name="The Broad Institute Genomics Platform"/>
            <consortium name="The Broad Institute Genome Sequencing Center for Infectious Disease"/>
            <person name="Wu L."/>
            <person name="Ma J."/>
        </authorList>
    </citation>
    <scope>NUCLEOTIDE SEQUENCE [LARGE SCALE GENOMIC DNA]</scope>
    <source>
        <strain evidence="6">CGMCC 1.12922</strain>
    </source>
</reference>
<comment type="caution">
    <text evidence="5">The sequence shown here is derived from an EMBL/GenBank/DDBJ whole genome shotgun (WGS) entry which is preliminary data.</text>
</comment>
<feature type="domain" description="Type I restriction modification DNA specificity" evidence="4">
    <location>
        <begin position="82"/>
        <end position="271"/>
    </location>
</feature>
<keyword evidence="6" id="KW-1185">Reference proteome</keyword>
<dbReference type="Proteomes" id="UP000617355">
    <property type="component" value="Unassembled WGS sequence"/>
</dbReference>
<keyword evidence="3" id="KW-0238">DNA-binding</keyword>
<gene>
    <name evidence="5" type="ORF">GCM10011358_11400</name>
</gene>